<dbReference type="EMBL" id="MU276514">
    <property type="protein sequence ID" value="KAI0038385.1"/>
    <property type="molecule type" value="Genomic_DNA"/>
</dbReference>
<reference evidence="1" key="2">
    <citation type="journal article" date="2022" name="New Phytol.">
        <title>Evolutionary transition to the ectomycorrhizal habit in the genomes of a hyperdiverse lineage of mushroom-forming fungi.</title>
        <authorList>
            <person name="Looney B."/>
            <person name="Miyauchi S."/>
            <person name="Morin E."/>
            <person name="Drula E."/>
            <person name="Courty P.E."/>
            <person name="Kohler A."/>
            <person name="Kuo A."/>
            <person name="LaButti K."/>
            <person name="Pangilinan J."/>
            <person name="Lipzen A."/>
            <person name="Riley R."/>
            <person name="Andreopoulos W."/>
            <person name="He G."/>
            <person name="Johnson J."/>
            <person name="Nolan M."/>
            <person name="Tritt A."/>
            <person name="Barry K.W."/>
            <person name="Grigoriev I.V."/>
            <person name="Nagy L.G."/>
            <person name="Hibbett D."/>
            <person name="Henrissat B."/>
            <person name="Matheny P.B."/>
            <person name="Labbe J."/>
            <person name="Martin F.M."/>
        </authorList>
    </citation>
    <scope>NUCLEOTIDE SEQUENCE</scope>
    <source>
        <strain evidence="1">FP105234-sp</strain>
    </source>
</reference>
<evidence type="ECO:0000313" key="1">
    <source>
        <dbReference type="EMBL" id="KAI0038385.1"/>
    </source>
</evidence>
<reference evidence="1" key="1">
    <citation type="submission" date="2021-02" db="EMBL/GenBank/DDBJ databases">
        <authorList>
            <consortium name="DOE Joint Genome Institute"/>
            <person name="Ahrendt S."/>
            <person name="Looney B.P."/>
            <person name="Miyauchi S."/>
            <person name="Morin E."/>
            <person name="Drula E."/>
            <person name="Courty P.E."/>
            <person name="Chicoki N."/>
            <person name="Fauchery L."/>
            <person name="Kohler A."/>
            <person name="Kuo A."/>
            <person name="Labutti K."/>
            <person name="Pangilinan J."/>
            <person name="Lipzen A."/>
            <person name="Riley R."/>
            <person name="Andreopoulos W."/>
            <person name="He G."/>
            <person name="Johnson J."/>
            <person name="Barry K.W."/>
            <person name="Grigoriev I.V."/>
            <person name="Nagy L."/>
            <person name="Hibbett D."/>
            <person name="Henrissat B."/>
            <person name="Matheny P.B."/>
            <person name="Labbe J."/>
            <person name="Martin F."/>
        </authorList>
    </citation>
    <scope>NUCLEOTIDE SEQUENCE</scope>
    <source>
        <strain evidence="1">FP105234-sp</strain>
    </source>
</reference>
<accession>A0ACB8R3Q6</accession>
<proteinExistence type="predicted"/>
<gene>
    <name evidence="1" type="ORF">FA95DRAFT_1613429</name>
</gene>
<keyword evidence="2" id="KW-1185">Reference proteome</keyword>
<evidence type="ECO:0000313" key="2">
    <source>
        <dbReference type="Proteomes" id="UP000814033"/>
    </source>
</evidence>
<organism evidence="1 2">
    <name type="scientific">Auriscalpium vulgare</name>
    <dbReference type="NCBI Taxonomy" id="40419"/>
    <lineage>
        <taxon>Eukaryota</taxon>
        <taxon>Fungi</taxon>
        <taxon>Dikarya</taxon>
        <taxon>Basidiomycota</taxon>
        <taxon>Agaricomycotina</taxon>
        <taxon>Agaricomycetes</taxon>
        <taxon>Russulales</taxon>
        <taxon>Auriscalpiaceae</taxon>
        <taxon>Auriscalpium</taxon>
    </lineage>
</organism>
<protein>
    <submittedName>
        <fullName evidence="1">Uncharacterized protein</fullName>
    </submittedName>
</protein>
<name>A0ACB8R3Q6_9AGAM</name>
<sequence>MPNLTTLPYEILDEIASWIPSKVDITALALTSKVLASVASPRHTQLREITCARDALCLWELLAADASLARNVRFLTIIECRTRRTQKLPTPYMKCQPKCHHSYAWPFVKRGSSRVVEEDDRPMIAAIHNMPNLVSFKWEDNVGKIRIRKVADNQDVWSVLAANTAVEKVIIEEVDSRTVWDSKIFSLSNLVIFKYNMWFSLWEPILGRPGLFPEIARDSLPCSANAARDCRSYPFN</sequence>
<comment type="caution">
    <text evidence="1">The sequence shown here is derived from an EMBL/GenBank/DDBJ whole genome shotgun (WGS) entry which is preliminary data.</text>
</comment>
<dbReference type="Proteomes" id="UP000814033">
    <property type="component" value="Unassembled WGS sequence"/>
</dbReference>